<dbReference type="Pfam" id="PF02721">
    <property type="entry name" value="DUF223"/>
    <property type="match status" value="1"/>
</dbReference>
<organism evidence="2 3">
    <name type="scientific">Perilla frutescens var. hirtella</name>
    <name type="common">Perilla citriodora</name>
    <name type="synonym">Perilla setoyensis</name>
    <dbReference type="NCBI Taxonomy" id="608512"/>
    <lineage>
        <taxon>Eukaryota</taxon>
        <taxon>Viridiplantae</taxon>
        <taxon>Streptophyta</taxon>
        <taxon>Embryophyta</taxon>
        <taxon>Tracheophyta</taxon>
        <taxon>Spermatophyta</taxon>
        <taxon>Magnoliopsida</taxon>
        <taxon>eudicotyledons</taxon>
        <taxon>Gunneridae</taxon>
        <taxon>Pentapetalae</taxon>
        <taxon>asterids</taxon>
        <taxon>lamiids</taxon>
        <taxon>Lamiales</taxon>
        <taxon>Lamiaceae</taxon>
        <taxon>Nepetoideae</taxon>
        <taxon>Elsholtzieae</taxon>
        <taxon>Perilla</taxon>
    </lineage>
</organism>
<proteinExistence type="predicted"/>
<feature type="domain" description="Replication protein A 70 kDa DNA-binding subunit B/D first OB fold" evidence="1">
    <location>
        <begin position="8"/>
        <end position="108"/>
    </location>
</feature>
<evidence type="ECO:0000313" key="3">
    <source>
        <dbReference type="Proteomes" id="UP001190926"/>
    </source>
</evidence>
<dbReference type="EMBL" id="SDAM02000121">
    <property type="protein sequence ID" value="KAH6828719.1"/>
    <property type="molecule type" value="Genomic_DNA"/>
</dbReference>
<dbReference type="Gene3D" id="2.40.50.140">
    <property type="entry name" value="Nucleic acid-binding proteins"/>
    <property type="match status" value="2"/>
</dbReference>
<dbReference type="InterPro" id="IPR012340">
    <property type="entry name" value="NA-bd_OB-fold"/>
</dbReference>
<comment type="caution">
    <text evidence="2">The sequence shown here is derived from an EMBL/GenBank/DDBJ whole genome shotgun (WGS) entry which is preliminary data.</text>
</comment>
<protein>
    <recommendedName>
        <fullName evidence="1">Replication protein A 70 kDa DNA-binding subunit B/D first OB fold domain-containing protein</fullName>
    </recommendedName>
</protein>
<dbReference type="PANTHER" id="PTHR47165">
    <property type="entry name" value="OS03G0429900 PROTEIN"/>
    <property type="match status" value="1"/>
</dbReference>
<gene>
    <name evidence="2" type="ORF">C2S53_018068</name>
</gene>
<dbReference type="PANTHER" id="PTHR47165:SF4">
    <property type="entry name" value="OS03G0429900 PROTEIN"/>
    <property type="match status" value="1"/>
</dbReference>
<accession>A0AAD4J7R6</accession>
<name>A0AAD4J7R6_PERFH</name>
<dbReference type="SUPFAM" id="SSF50249">
    <property type="entry name" value="Nucleic acid-binding proteins"/>
    <property type="match status" value="1"/>
</dbReference>
<sequence>MPYLWSFVCDLDDSKTTFAVKFRLVRAYAYPSFTNREDIRSWECILHDENGDRIEATVPKFLITKFEDQMEEGSIYGIKNFKVVHNSKKYKVIANKYMIILTEDTRIHELFVQGFLMKRFCFKSFEEVQLNENLYNGSVFDIIGVLVHSGEVQERTKNGEQKKLIELTLEDTE</sequence>
<keyword evidence="3" id="KW-1185">Reference proteome</keyword>
<reference evidence="2 3" key="1">
    <citation type="journal article" date="2021" name="Nat. Commun.">
        <title>Incipient diploidization of the medicinal plant Perilla within 10,000 years.</title>
        <authorList>
            <person name="Zhang Y."/>
            <person name="Shen Q."/>
            <person name="Leng L."/>
            <person name="Zhang D."/>
            <person name="Chen S."/>
            <person name="Shi Y."/>
            <person name="Ning Z."/>
            <person name="Chen S."/>
        </authorList>
    </citation>
    <scope>NUCLEOTIDE SEQUENCE [LARGE SCALE GENOMIC DNA]</scope>
    <source>
        <strain evidence="3">cv. PC099</strain>
    </source>
</reference>
<evidence type="ECO:0000313" key="2">
    <source>
        <dbReference type="EMBL" id="KAH6828719.1"/>
    </source>
</evidence>
<dbReference type="Proteomes" id="UP001190926">
    <property type="component" value="Unassembled WGS sequence"/>
</dbReference>
<evidence type="ECO:0000259" key="1">
    <source>
        <dbReference type="Pfam" id="PF02721"/>
    </source>
</evidence>
<dbReference type="AlphaFoldDB" id="A0AAD4J7R6"/>
<dbReference type="InterPro" id="IPR003871">
    <property type="entry name" value="RFA1B/D_OB_1st"/>
</dbReference>
<dbReference type="CDD" id="cd04480">
    <property type="entry name" value="RPA1_DBD_A_like"/>
    <property type="match status" value="1"/>
</dbReference>